<dbReference type="Gene3D" id="1.10.530.10">
    <property type="match status" value="1"/>
</dbReference>
<proteinExistence type="inferred from homology"/>
<feature type="region of interest" description="Disordered" evidence="2">
    <location>
        <begin position="58"/>
        <end position="80"/>
    </location>
</feature>
<accession>A0A317CNT3</accession>
<evidence type="ECO:0000313" key="4">
    <source>
        <dbReference type="EMBL" id="PWR00209.1"/>
    </source>
</evidence>
<evidence type="ECO:0000256" key="1">
    <source>
        <dbReference type="ARBA" id="ARBA00007734"/>
    </source>
</evidence>
<dbReference type="SUPFAM" id="SSF53955">
    <property type="entry name" value="Lysozyme-like"/>
    <property type="match status" value="1"/>
</dbReference>
<dbReference type="Proteomes" id="UP000245539">
    <property type="component" value="Unassembled WGS sequence"/>
</dbReference>
<dbReference type="RefSeq" id="WP_109836263.1">
    <property type="nucleotide sequence ID" value="NZ_QGKM01000005.1"/>
</dbReference>
<evidence type="ECO:0000259" key="3">
    <source>
        <dbReference type="Pfam" id="PF01464"/>
    </source>
</evidence>
<evidence type="ECO:0000256" key="2">
    <source>
        <dbReference type="SAM" id="MobiDB-lite"/>
    </source>
</evidence>
<protein>
    <submittedName>
        <fullName evidence="4">Transglycosylase</fullName>
    </submittedName>
</protein>
<dbReference type="OrthoDB" id="92254at2"/>
<organism evidence="4 5">
    <name type="scientific">Leucothrix pacifica</name>
    <dbReference type="NCBI Taxonomy" id="1247513"/>
    <lineage>
        <taxon>Bacteria</taxon>
        <taxon>Pseudomonadati</taxon>
        <taxon>Pseudomonadota</taxon>
        <taxon>Gammaproteobacteria</taxon>
        <taxon>Thiotrichales</taxon>
        <taxon>Thiotrichaceae</taxon>
        <taxon>Leucothrix</taxon>
    </lineage>
</organism>
<dbReference type="PANTHER" id="PTHR37423">
    <property type="entry name" value="SOLUBLE LYTIC MUREIN TRANSGLYCOSYLASE-RELATED"/>
    <property type="match status" value="1"/>
</dbReference>
<sequence>MKLSLPFLSGLFGLVFCNIYLTSTVNADVYAYHGANGERILTDKRIHNKHYRLVKTYKTRSKSKPAKKKAVTKPKLAKTTKKSATSKANVFQCGNTAFISKQQKAYKNIIRSYAAKYGVEEALIYSVVKQESCFNEKALSRAGAIGLMQLMPATASYLKIKNPWNPEQNIHGGVMYLSRMLKRFKGNKKYALAAYNAGPGKVERYGGIPPYRETQHYVKKIMADYTRMKSMGL</sequence>
<gene>
    <name evidence="4" type="ORF">DKW60_03460</name>
</gene>
<dbReference type="CDD" id="cd13401">
    <property type="entry name" value="Slt70-like"/>
    <property type="match status" value="1"/>
</dbReference>
<dbReference type="Pfam" id="PF01464">
    <property type="entry name" value="SLT"/>
    <property type="match status" value="1"/>
</dbReference>
<name>A0A317CNT3_9GAMM</name>
<comment type="caution">
    <text evidence="4">The sequence shown here is derived from an EMBL/GenBank/DDBJ whole genome shotgun (WGS) entry which is preliminary data.</text>
</comment>
<evidence type="ECO:0000313" key="5">
    <source>
        <dbReference type="Proteomes" id="UP000245539"/>
    </source>
</evidence>
<dbReference type="AlphaFoldDB" id="A0A317CNT3"/>
<dbReference type="InterPro" id="IPR008258">
    <property type="entry name" value="Transglycosylase_SLT_dom_1"/>
</dbReference>
<reference evidence="4 5" key="1">
    <citation type="submission" date="2018-05" db="EMBL/GenBank/DDBJ databases">
        <title>Leucothrix arctica sp. nov., isolated from Arctic seawater.</title>
        <authorList>
            <person name="Choi A."/>
            <person name="Baek K."/>
        </authorList>
    </citation>
    <scope>NUCLEOTIDE SEQUENCE [LARGE SCALE GENOMIC DNA]</scope>
    <source>
        <strain evidence="4 5">JCM 18388</strain>
    </source>
</reference>
<dbReference type="InterPro" id="IPR023346">
    <property type="entry name" value="Lysozyme-like_dom_sf"/>
</dbReference>
<dbReference type="EMBL" id="QGKM01000005">
    <property type="protein sequence ID" value="PWR00209.1"/>
    <property type="molecule type" value="Genomic_DNA"/>
</dbReference>
<dbReference type="PANTHER" id="PTHR37423:SF2">
    <property type="entry name" value="MEMBRANE-BOUND LYTIC MUREIN TRANSGLYCOSYLASE C"/>
    <property type="match status" value="1"/>
</dbReference>
<comment type="similarity">
    <text evidence="1">Belongs to the transglycosylase Slt family.</text>
</comment>
<feature type="domain" description="Transglycosylase SLT" evidence="3">
    <location>
        <begin position="110"/>
        <end position="215"/>
    </location>
</feature>
<keyword evidence="5" id="KW-1185">Reference proteome</keyword>